<keyword evidence="2" id="KW-1185">Reference proteome</keyword>
<organism evidence="1 2">
    <name type="scientific">Polarella glacialis</name>
    <name type="common">Dinoflagellate</name>
    <dbReference type="NCBI Taxonomy" id="89957"/>
    <lineage>
        <taxon>Eukaryota</taxon>
        <taxon>Sar</taxon>
        <taxon>Alveolata</taxon>
        <taxon>Dinophyceae</taxon>
        <taxon>Suessiales</taxon>
        <taxon>Suessiaceae</taxon>
        <taxon>Polarella</taxon>
    </lineage>
</organism>
<gene>
    <name evidence="1" type="ORF">PGLA1383_LOCUS36402</name>
</gene>
<protein>
    <submittedName>
        <fullName evidence="1">Uncharacterized protein</fullName>
    </submittedName>
</protein>
<feature type="non-terminal residue" evidence="1">
    <location>
        <position position="1"/>
    </location>
</feature>
<name>A0A813G379_POLGL</name>
<feature type="non-terminal residue" evidence="1">
    <location>
        <position position="94"/>
    </location>
</feature>
<accession>A0A813G379</accession>
<dbReference type="EMBL" id="CAJNNV010026686">
    <property type="protein sequence ID" value="CAE8618804.1"/>
    <property type="molecule type" value="Genomic_DNA"/>
</dbReference>
<comment type="caution">
    <text evidence="1">The sequence shown here is derived from an EMBL/GenBank/DDBJ whole genome shotgun (WGS) entry which is preliminary data.</text>
</comment>
<evidence type="ECO:0000313" key="1">
    <source>
        <dbReference type="EMBL" id="CAE8618804.1"/>
    </source>
</evidence>
<dbReference type="AlphaFoldDB" id="A0A813G379"/>
<dbReference type="OrthoDB" id="414009at2759"/>
<proteinExistence type="predicted"/>
<evidence type="ECO:0000313" key="2">
    <source>
        <dbReference type="Proteomes" id="UP000654075"/>
    </source>
</evidence>
<reference evidence="1" key="1">
    <citation type="submission" date="2021-02" db="EMBL/GenBank/DDBJ databases">
        <authorList>
            <person name="Dougan E. K."/>
            <person name="Rhodes N."/>
            <person name="Thang M."/>
            <person name="Chan C."/>
        </authorList>
    </citation>
    <scope>NUCLEOTIDE SEQUENCE</scope>
</reference>
<sequence length="94" mass="10716">ADKPEERSPWLDPLEMKAPCGGRRWLPDRRQNRPDAFVRREARGLLNRKPLGNDFSGWQMPFPFELPSGAPCPICTLGECGDVNCPSYRPKHPE</sequence>
<dbReference type="Proteomes" id="UP000654075">
    <property type="component" value="Unassembled WGS sequence"/>
</dbReference>